<dbReference type="GO" id="GO:0005975">
    <property type="term" value="P:carbohydrate metabolic process"/>
    <property type="evidence" value="ECO:0007669"/>
    <property type="project" value="InterPro"/>
</dbReference>
<reference evidence="2 3" key="1">
    <citation type="submission" date="2020-02" db="EMBL/GenBank/DDBJ databases">
        <title>Albibacoteraceae fam. nov., the first described family within the subdivision 4 Verrucomicrobia.</title>
        <authorList>
            <person name="Xi F."/>
        </authorList>
    </citation>
    <scope>NUCLEOTIDE SEQUENCE [LARGE SCALE GENOMIC DNA]</scope>
    <source>
        <strain evidence="2 3">CK1056</strain>
    </source>
</reference>
<dbReference type="Gene3D" id="3.40.30.10">
    <property type="entry name" value="Glutaredoxin"/>
    <property type="match status" value="1"/>
</dbReference>
<dbReference type="Gene3D" id="1.50.10.10">
    <property type="match status" value="1"/>
</dbReference>
<dbReference type="InterPro" id="IPR036249">
    <property type="entry name" value="Thioredoxin-like_sf"/>
</dbReference>
<proteinExistence type="predicted"/>
<protein>
    <submittedName>
        <fullName evidence="2">Thioredoxin domain-containing protein</fullName>
    </submittedName>
</protein>
<dbReference type="RefSeq" id="WP_163964039.1">
    <property type="nucleotide sequence ID" value="NZ_JAAGNX010000002.1"/>
</dbReference>
<evidence type="ECO:0000259" key="1">
    <source>
        <dbReference type="Pfam" id="PF03190"/>
    </source>
</evidence>
<comment type="caution">
    <text evidence="2">The sequence shown here is derived from an EMBL/GenBank/DDBJ whole genome shotgun (WGS) entry which is preliminary data.</text>
</comment>
<dbReference type="PANTHER" id="PTHR42899:SF1">
    <property type="entry name" value="SPERMATOGENESIS-ASSOCIATED PROTEIN 20"/>
    <property type="match status" value="1"/>
</dbReference>
<dbReference type="EMBL" id="JAAGNX010000002">
    <property type="protein sequence ID" value="NDV62282.1"/>
    <property type="molecule type" value="Genomic_DNA"/>
</dbReference>
<sequence length="669" mass="74334">MPNRLAQEDSLYLRQHAENPVDWYPWGDEAFKKARDEDKPVLVSIGYSACHWCHVMAHESFEDASIAKLMNTHFICIKVDREERPDIDQIYMDAVQMLNGHGGWPLNAFCLPDGRPFAGGTYFPPDERRGHNIVPWPQLLMRVADFYDRQRKDLVQNAEAIIGNLEASNSPHQATGDPVGPDEFLQAVGRLLDNHDAEFGGFGTAPKFPPAMTLEFLLAMRASATIELGNPEIAGGVDQAINRTLTGMAHGGLFDQIGGGFARYSVDQHWLIPHFEKMLYDNALLLDIYSKAWQRYPKPLYKKVVEETVGWLEREMRSPEGAYYAALDADTEGEEGKTYLWYPAEVKSILGDEAGARFCEAYGITTEGNFEETGLSNPALLEGDADMRDTLESDRKKLLQVRNARPQPGRDNKCLTAWNALLVRGLAQAAFTFGRKDWMEAAIRLGEWIWSHMRDENGRLLSVSYNGTARGNGNLDDYAHTAQAYMVLAAYAEWISPGASKTWRERAEELVGIVSRHFGDPSAVGYYFTSDDHESLVHRKKDWFDNATPSGNASMAQAFSSLEAVTGEAAFGEQVERLKVAYPGIVQTSPAAASHALSAFVQRAVGIAVIKVRQDADLEALHKALTGRPWRQVFISVEEGDELPAAYQLCAGTQCLPPTNSAEELAGHL</sequence>
<dbReference type="InterPro" id="IPR008928">
    <property type="entry name" value="6-hairpin_glycosidase_sf"/>
</dbReference>
<dbReference type="InterPro" id="IPR012341">
    <property type="entry name" value="6hp_glycosidase-like_sf"/>
</dbReference>
<name>A0A6B2M1Q8_9BACT</name>
<keyword evidence="3" id="KW-1185">Reference proteome</keyword>
<dbReference type="CDD" id="cd02955">
    <property type="entry name" value="SSP411"/>
    <property type="match status" value="1"/>
</dbReference>
<feature type="domain" description="Spermatogenesis-associated protein 20-like TRX" evidence="1">
    <location>
        <begin position="2"/>
        <end position="165"/>
    </location>
</feature>
<dbReference type="AlphaFoldDB" id="A0A6B2M1Q8"/>
<dbReference type="SUPFAM" id="SSF52833">
    <property type="entry name" value="Thioredoxin-like"/>
    <property type="match status" value="1"/>
</dbReference>
<accession>A0A6B2M1Q8</accession>
<dbReference type="InterPro" id="IPR024705">
    <property type="entry name" value="Ssp411"/>
</dbReference>
<dbReference type="SUPFAM" id="SSF48208">
    <property type="entry name" value="Six-hairpin glycosidases"/>
    <property type="match status" value="1"/>
</dbReference>
<dbReference type="Pfam" id="PF03190">
    <property type="entry name" value="Thioredox_DsbH"/>
    <property type="match status" value="1"/>
</dbReference>
<evidence type="ECO:0000313" key="3">
    <source>
        <dbReference type="Proteomes" id="UP000478417"/>
    </source>
</evidence>
<dbReference type="PIRSF" id="PIRSF006402">
    <property type="entry name" value="UCP006402_thioredoxin"/>
    <property type="match status" value="1"/>
</dbReference>
<evidence type="ECO:0000313" key="2">
    <source>
        <dbReference type="EMBL" id="NDV62282.1"/>
    </source>
</evidence>
<dbReference type="InterPro" id="IPR004879">
    <property type="entry name" value="Ssp411-like_TRX"/>
</dbReference>
<dbReference type="Proteomes" id="UP000478417">
    <property type="component" value="Unassembled WGS sequence"/>
</dbReference>
<organism evidence="2 3">
    <name type="scientific">Oceanipulchritudo coccoides</name>
    <dbReference type="NCBI Taxonomy" id="2706888"/>
    <lineage>
        <taxon>Bacteria</taxon>
        <taxon>Pseudomonadati</taxon>
        <taxon>Verrucomicrobiota</taxon>
        <taxon>Opitutia</taxon>
        <taxon>Puniceicoccales</taxon>
        <taxon>Oceanipulchritudinaceae</taxon>
        <taxon>Oceanipulchritudo</taxon>
    </lineage>
</organism>
<gene>
    <name evidence="2" type="ORF">G0Q06_07470</name>
</gene>
<dbReference type="PANTHER" id="PTHR42899">
    <property type="entry name" value="SPERMATOGENESIS-ASSOCIATED PROTEIN 20"/>
    <property type="match status" value="1"/>
</dbReference>